<dbReference type="InterPro" id="IPR000504">
    <property type="entry name" value="RRM_dom"/>
</dbReference>
<comment type="caution">
    <text evidence="10">The sequence shown here is derived from an EMBL/GenBank/DDBJ whole genome shotgun (WGS) entry which is preliminary data.</text>
</comment>
<dbReference type="GO" id="GO:0000463">
    <property type="term" value="P:maturation of LSU-rRNA from tricistronic rRNA transcript (SSU-rRNA, 5.8S rRNA, LSU-rRNA)"/>
    <property type="evidence" value="ECO:0007669"/>
    <property type="project" value="TreeGrafter"/>
</dbReference>
<dbReference type="SUPFAM" id="SSF54928">
    <property type="entry name" value="RNA-binding domain, RBD"/>
    <property type="match status" value="2"/>
</dbReference>
<comment type="similarity">
    <text evidence="3">Belongs to the RRM RBM34 family.</text>
</comment>
<feature type="compositionally biased region" description="Basic and acidic residues" evidence="8">
    <location>
        <begin position="124"/>
        <end position="153"/>
    </location>
</feature>
<evidence type="ECO:0000256" key="8">
    <source>
        <dbReference type="SAM" id="MobiDB-lite"/>
    </source>
</evidence>
<dbReference type="PANTHER" id="PTHR23236">
    <property type="entry name" value="EUKARYOTIC TRANSLATION INITIATION FACTOR 4B/4H"/>
    <property type="match status" value="1"/>
</dbReference>
<organism evidence="10 11">
    <name type="scientific">Aureobasidium mustum</name>
    <dbReference type="NCBI Taxonomy" id="2773714"/>
    <lineage>
        <taxon>Eukaryota</taxon>
        <taxon>Fungi</taxon>
        <taxon>Dikarya</taxon>
        <taxon>Ascomycota</taxon>
        <taxon>Pezizomycotina</taxon>
        <taxon>Dothideomycetes</taxon>
        <taxon>Dothideomycetidae</taxon>
        <taxon>Dothideales</taxon>
        <taxon>Saccotheciaceae</taxon>
        <taxon>Aureobasidium</taxon>
    </lineage>
</organism>
<proteinExistence type="inferred from homology"/>
<evidence type="ECO:0000256" key="1">
    <source>
        <dbReference type="ARBA" id="ARBA00002475"/>
    </source>
</evidence>
<accession>A0A9N8PM45</accession>
<evidence type="ECO:0000256" key="2">
    <source>
        <dbReference type="ARBA" id="ARBA00004604"/>
    </source>
</evidence>
<keyword evidence="11" id="KW-1185">Reference proteome</keyword>
<feature type="region of interest" description="Disordered" evidence="8">
    <location>
        <begin position="342"/>
        <end position="361"/>
    </location>
</feature>
<dbReference type="SMART" id="SM00360">
    <property type="entry name" value="RRM"/>
    <property type="match status" value="1"/>
</dbReference>
<evidence type="ECO:0000313" key="11">
    <source>
        <dbReference type="Proteomes" id="UP000714618"/>
    </source>
</evidence>
<evidence type="ECO:0000256" key="7">
    <source>
        <dbReference type="PROSITE-ProRule" id="PRU00176"/>
    </source>
</evidence>
<evidence type="ECO:0000313" key="10">
    <source>
        <dbReference type="EMBL" id="CAD0101260.1"/>
    </source>
</evidence>
<reference evidence="10" key="1">
    <citation type="submission" date="2020-06" db="EMBL/GenBank/DDBJ databases">
        <authorList>
            <person name="Onetto C."/>
        </authorList>
    </citation>
    <scope>NUCLEOTIDE SEQUENCE</scope>
</reference>
<evidence type="ECO:0000256" key="5">
    <source>
        <dbReference type="ARBA" id="ARBA00022884"/>
    </source>
</evidence>
<feature type="compositionally biased region" description="Low complexity" evidence="8">
    <location>
        <begin position="459"/>
        <end position="471"/>
    </location>
</feature>
<dbReference type="InterPro" id="IPR012677">
    <property type="entry name" value="Nucleotide-bd_a/b_plait_sf"/>
</dbReference>
<keyword evidence="5 7" id="KW-0694">RNA-binding</keyword>
<sequence length="540" mass="59021">MAHSKDKKEKSQKKDKVDKKVQKSEKTQKPSALAAAEKLDPTISSLFANSKAESEDEDEGADNDEELSELDEDELDAIDADDDDEVEAEVDDDSDAEVEDVKEAQAAAQAALESNNRKRKRKDKQPELEDVYMDKLGREEEKAIAKAKEDRTSKRQKTEKKDSDDSDSDEDTAEGADAMEMSPPPMHETLEPDNDSDLVKAQRTVFLGNVSAEAITSKTAKKTLMRHLESFFEDIADPEKGQPAHSVESLRFRSTAYASAIPKKAAFAKKEIMVETTKSTNAYAVYSSNALAREAARRLNGTVVLDRHLRVDEVAHPAKTEPRRCVFVGNLGFVDDESNIDKANAEEGKGTRKGNKTPSDVEEGLWRTFSTCGKVESVRVPRDPQTRVGKGFAYVQFTAALLLNEKKFPPMLPRKLRVTRAKTIKRNVKPGSNAVKAPGSTNKSIYNPKADPVMQSNMGRAGKLLGRAAAAQVQKGKPIGGTPQGFKTPESFIFEGHRAKAGSGKSGLKLGGSGKKKGKPRTRSSNRAAAWKAGGGKKKD</sequence>
<dbReference type="OrthoDB" id="442677at2759"/>
<dbReference type="Proteomes" id="UP000714618">
    <property type="component" value="Unassembled WGS sequence"/>
</dbReference>
<protein>
    <recommendedName>
        <fullName evidence="4">Nucleolar protein 12</fullName>
    </recommendedName>
</protein>
<feature type="region of interest" description="Disordered" evidence="8">
    <location>
        <begin position="1"/>
        <end position="193"/>
    </location>
</feature>
<dbReference type="AlphaFoldDB" id="A0A9N8PM45"/>
<keyword evidence="6" id="KW-0539">Nucleus</keyword>
<evidence type="ECO:0000259" key="9">
    <source>
        <dbReference type="PROSITE" id="PS50102"/>
    </source>
</evidence>
<dbReference type="GO" id="GO:0005730">
    <property type="term" value="C:nucleolus"/>
    <property type="evidence" value="ECO:0007669"/>
    <property type="project" value="UniProtKB-SubCell"/>
</dbReference>
<name>A0A9N8PM45_9PEZI</name>
<dbReference type="EMBL" id="CAIJEO010000013">
    <property type="protein sequence ID" value="CAD0101260.1"/>
    <property type="molecule type" value="Genomic_DNA"/>
</dbReference>
<dbReference type="GO" id="GO:0019843">
    <property type="term" value="F:rRNA binding"/>
    <property type="evidence" value="ECO:0007669"/>
    <property type="project" value="TreeGrafter"/>
</dbReference>
<evidence type="ECO:0000256" key="3">
    <source>
        <dbReference type="ARBA" id="ARBA00007077"/>
    </source>
</evidence>
<evidence type="ECO:0000256" key="4">
    <source>
        <dbReference type="ARBA" id="ARBA00015520"/>
    </source>
</evidence>
<feature type="compositionally biased region" description="Acidic residues" evidence="8">
    <location>
        <begin position="164"/>
        <end position="174"/>
    </location>
</feature>
<comment type="subcellular location">
    <subcellularLocation>
        <location evidence="2">Nucleus</location>
        <location evidence="2">Nucleolus</location>
    </subcellularLocation>
</comment>
<feature type="region of interest" description="Disordered" evidence="8">
    <location>
        <begin position="430"/>
        <end position="540"/>
    </location>
</feature>
<comment type="function">
    <text evidence="1">Involved in pre-25S rRNA processing.</text>
</comment>
<feature type="compositionally biased region" description="Basic residues" evidence="8">
    <location>
        <begin position="514"/>
        <end position="524"/>
    </location>
</feature>
<dbReference type="PROSITE" id="PS50102">
    <property type="entry name" value="RRM"/>
    <property type="match status" value="1"/>
</dbReference>
<feature type="domain" description="RRM" evidence="9">
    <location>
        <begin position="324"/>
        <end position="423"/>
    </location>
</feature>
<dbReference type="Pfam" id="PF00076">
    <property type="entry name" value="RRM_1"/>
    <property type="match status" value="1"/>
</dbReference>
<dbReference type="Gene3D" id="3.30.70.330">
    <property type="match status" value="2"/>
</dbReference>
<dbReference type="InterPro" id="IPR035979">
    <property type="entry name" value="RBD_domain_sf"/>
</dbReference>
<feature type="compositionally biased region" description="Acidic residues" evidence="8">
    <location>
        <begin position="54"/>
        <end position="100"/>
    </location>
</feature>
<evidence type="ECO:0000256" key="6">
    <source>
        <dbReference type="ARBA" id="ARBA00023242"/>
    </source>
</evidence>
<dbReference type="PANTHER" id="PTHR23236:SF25">
    <property type="entry name" value="RNA-BINDING PROTEIN 34"/>
    <property type="match status" value="1"/>
</dbReference>
<gene>
    <name evidence="10" type="ORF">AWRI4233_LOCUS10085</name>
</gene>
<feature type="compositionally biased region" description="Basic and acidic residues" evidence="8">
    <location>
        <begin position="1"/>
        <end position="28"/>
    </location>
</feature>